<sequence length="316" mass="34042">MSFPRAAGVRMPWAAVSHEIRRAVEAYRGSAVVEAVTVESGFSPGAAVRLRFADGGSLFAKAVGPEPNPDSAGIYRDEARIAAALPAGVPSPRLLTSFDIDGWVALLFEYIDGAPPAEPWRPDEFARVLDALDRMAAEVRPAPVEVPSTGERFASQFQGWRRLVAARDAGEDDLTGLDLWARDRLDELAAIEASWMDAVKGETLVHGDIRADNLLLTPGGVVVVDWPWASRGAAWFDLLQMLPSVAMQGGPRPQDVFAAHATARDADPDAVTAVLTALTGFFVRQARQPAPPGLPTLRPFQHAQGEAALTWLHTRL</sequence>
<proteinExistence type="predicted"/>
<dbReference type="InterPro" id="IPR002575">
    <property type="entry name" value="Aminoglycoside_PTrfase"/>
</dbReference>
<dbReference type="InterPro" id="IPR011009">
    <property type="entry name" value="Kinase-like_dom_sf"/>
</dbReference>
<name>A0A917RS16_9ACTN</name>
<dbReference type="AlphaFoldDB" id="A0A917RS16"/>
<dbReference type="SUPFAM" id="SSF56112">
    <property type="entry name" value="Protein kinase-like (PK-like)"/>
    <property type="match status" value="1"/>
</dbReference>
<reference evidence="2" key="2">
    <citation type="submission" date="2020-09" db="EMBL/GenBank/DDBJ databases">
        <authorList>
            <person name="Sun Q."/>
            <person name="Ohkuma M."/>
        </authorList>
    </citation>
    <scope>NUCLEOTIDE SEQUENCE</scope>
    <source>
        <strain evidence="2">JCM 13064</strain>
    </source>
</reference>
<evidence type="ECO:0000259" key="1">
    <source>
        <dbReference type="Pfam" id="PF01636"/>
    </source>
</evidence>
<gene>
    <name evidence="2" type="ORF">GCM10007964_73340</name>
</gene>
<feature type="domain" description="Aminoglycoside phosphotransferase" evidence="1">
    <location>
        <begin position="48"/>
        <end position="266"/>
    </location>
</feature>
<organism evidence="2 3">
    <name type="scientific">Sphaerisporangium melleum</name>
    <dbReference type="NCBI Taxonomy" id="321316"/>
    <lineage>
        <taxon>Bacteria</taxon>
        <taxon>Bacillati</taxon>
        <taxon>Actinomycetota</taxon>
        <taxon>Actinomycetes</taxon>
        <taxon>Streptosporangiales</taxon>
        <taxon>Streptosporangiaceae</taxon>
        <taxon>Sphaerisporangium</taxon>
    </lineage>
</organism>
<evidence type="ECO:0000313" key="3">
    <source>
        <dbReference type="Proteomes" id="UP000645217"/>
    </source>
</evidence>
<keyword evidence="3" id="KW-1185">Reference proteome</keyword>
<dbReference type="EMBL" id="BMNT01000073">
    <property type="protein sequence ID" value="GGL20736.1"/>
    <property type="molecule type" value="Genomic_DNA"/>
</dbReference>
<accession>A0A917RS16</accession>
<dbReference type="Proteomes" id="UP000645217">
    <property type="component" value="Unassembled WGS sequence"/>
</dbReference>
<reference evidence="2" key="1">
    <citation type="journal article" date="2014" name="Int. J. Syst. Evol. Microbiol.">
        <title>Complete genome sequence of Corynebacterium casei LMG S-19264T (=DSM 44701T), isolated from a smear-ripened cheese.</title>
        <authorList>
            <consortium name="US DOE Joint Genome Institute (JGI-PGF)"/>
            <person name="Walter F."/>
            <person name="Albersmeier A."/>
            <person name="Kalinowski J."/>
            <person name="Ruckert C."/>
        </authorList>
    </citation>
    <scope>NUCLEOTIDE SEQUENCE</scope>
    <source>
        <strain evidence="2">JCM 13064</strain>
    </source>
</reference>
<dbReference type="RefSeq" id="WP_203969163.1">
    <property type="nucleotide sequence ID" value="NZ_BMNT01000073.1"/>
</dbReference>
<protein>
    <recommendedName>
        <fullName evidence="1">Aminoglycoside phosphotransferase domain-containing protein</fullName>
    </recommendedName>
</protein>
<evidence type="ECO:0000313" key="2">
    <source>
        <dbReference type="EMBL" id="GGL20736.1"/>
    </source>
</evidence>
<dbReference type="Gene3D" id="3.90.1200.10">
    <property type="match status" value="1"/>
</dbReference>
<dbReference type="Pfam" id="PF01636">
    <property type="entry name" value="APH"/>
    <property type="match status" value="1"/>
</dbReference>
<comment type="caution">
    <text evidence="2">The sequence shown here is derived from an EMBL/GenBank/DDBJ whole genome shotgun (WGS) entry which is preliminary data.</text>
</comment>